<gene>
    <name evidence="2" type="ORF">FB45DRAFT_886592</name>
</gene>
<evidence type="ECO:0000256" key="1">
    <source>
        <dbReference type="SAM" id="Phobius"/>
    </source>
</evidence>
<dbReference type="Proteomes" id="UP001221142">
    <property type="component" value="Unassembled WGS sequence"/>
</dbReference>
<sequence>MLIRQGQYKNDIDIPKTLGALLIGGLFASLFGGTVNLQTVLYFRSYQKDPVSTKTLISLIWFL</sequence>
<evidence type="ECO:0000313" key="2">
    <source>
        <dbReference type="EMBL" id="KAJ7650008.1"/>
    </source>
</evidence>
<dbReference type="AlphaFoldDB" id="A0AAD7FYH7"/>
<proteinExistence type="predicted"/>
<keyword evidence="1" id="KW-0472">Membrane</keyword>
<keyword evidence="3" id="KW-1185">Reference proteome</keyword>
<keyword evidence="1" id="KW-1133">Transmembrane helix</keyword>
<name>A0AAD7FYH7_9AGAR</name>
<accession>A0AAD7FYH7</accession>
<reference evidence="2" key="1">
    <citation type="submission" date="2023-03" db="EMBL/GenBank/DDBJ databases">
        <title>Massive genome expansion in bonnet fungi (Mycena s.s.) driven by repeated elements and novel gene families across ecological guilds.</title>
        <authorList>
            <consortium name="Lawrence Berkeley National Laboratory"/>
            <person name="Harder C.B."/>
            <person name="Miyauchi S."/>
            <person name="Viragh M."/>
            <person name="Kuo A."/>
            <person name="Thoen E."/>
            <person name="Andreopoulos B."/>
            <person name="Lu D."/>
            <person name="Skrede I."/>
            <person name="Drula E."/>
            <person name="Henrissat B."/>
            <person name="Morin E."/>
            <person name="Kohler A."/>
            <person name="Barry K."/>
            <person name="LaButti K."/>
            <person name="Morin E."/>
            <person name="Salamov A."/>
            <person name="Lipzen A."/>
            <person name="Mereny Z."/>
            <person name="Hegedus B."/>
            <person name="Baldrian P."/>
            <person name="Stursova M."/>
            <person name="Weitz H."/>
            <person name="Taylor A."/>
            <person name="Grigoriev I.V."/>
            <person name="Nagy L.G."/>
            <person name="Martin F."/>
            <person name="Kauserud H."/>
        </authorList>
    </citation>
    <scope>NUCLEOTIDE SEQUENCE</scope>
    <source>
        <strain evidence="2">9284</strain>
    </source>
</reference>
<keyword evidence="1" id="KW-0812">Transmembrane</keyword>
<protein>
    <submittedName>
        <fullName evidence="2">Uncharacterized protein</fullName>
    </submittedName>
</protein>
<organism evidence="2 3">
    <name type="scientific">Roridomyces roridus</name>
    <dbReference type="NCBI Taxonomy" id="1738132"/>
    <lineage>
        <taxon>Eukaryota</taxon>
        <taxon>Fungi</taxon>
        <taxon>Dikarya</taxon>
        <taxon>Basidiomycota</taxon>
        <taxon>Agaricomycotina</taxon>
        <taxon>Agaricomycetes</taxon>
        <taxon>Agaricomycetidae</taxon>
        <taxon>Agaricales</taxon>
        <taxon>Marasmiineae</taxon>
        <taxon>Mycenaceae</taxon>
        <taxon>Roridomyces</taxon>
    </lineage>
</organism>
<feature type="non-terminal residue" evidence="2">
    <location>
        <position position="1"/>
    </location>
</feature>
<dbReference type="EMBL" id="JARKIF010000001">
    <property type="protein sequence ID" value="KAJ7650008.1"/>
    <property type="molecule type" value="Genomic_DNA"/>
</dbReference>
<evidence type="ECO:0000313" key="3">
    <source>
        <dbReference type="Proteomes" id="UP001221142"/>
    </source>
</evidence>
<feature type="transmembrane region" description="Helical" evidence="1">
    <location>
        <begin position="20"/>
        <end position="43"/>
    </location>
</feature>
<comment type="caution">
    <text evidence="2">The sequence shown here is derived from an EMBL/GenBank/DDBJ whole genome shotgun (WGS) entry which is preliminary data.</text>
</comment>